<sequence length="456" mass="53620">MNNFPNKTIGIIGFGVSGIAAAKECIKKGYTIQIFEKNISLGGVWFSKSYPTCQLQTTKYSYCFSDVPHFDSTSLYPNRLEILEYLEEVCNKFNIQKYVNYGCHVNTTKFDNEKKKWIINYSYESNSSLQYYCNYLIIASGFYTINKIYKDITSQNLIGTKVFYSSEFSQLGKIKPEIFTDKKVVIIGNGPTGCDLATLAKDKGASSVNLLYRSNRWLFRRYLWNKVSTHFILNRLTMKIIKNINKNLYITVVTVLYYIFYIIGHKYFFKIPTPFEPVTRKNLVLNDKIVEMIYKGEIKYVKTKKTYITDKYIITSDKNIPYDICILAIGYQNNIKFMNMNNIPKMYKHIIHPEHENCGFIGFTATFNWAQVSELQSKWFLSHIHNQKIQKNKIQMLQDIQYENNYRDNKSADYHDLAIVVFDYCDQLAHDIGLKNKYPKYDPRYWVLPPERDTWN</sequence>
<keyword evidence="6" id="KW-0812">Transmembrane</keyword>
<dbReference type="InterPro" id="IPR020946">
    <property type="entry name" value="Flavin_mOase-like"/>
</dbReference>
<accession>A0A6C0LYK0</accession>
<feature type="transmembrane region" description="Helical" evidence="6">
    <location>
        <begin position="248"/>
        <end position="269"/>
    </location>
</feature>
<evidence type="ECO:0000313" key="7">
    <source>
        <dbReference type="EMBL" id="QHU35383.1"/>
    </source>
</evidence>
<keyword evidence="3" id="KW-0274">FAD</keyword>
<organism evidence="7">
    <name type="scientific">viral metagenome</name>
    <dbReference type="NCBI Taxonomy" id="1070528"/>
    <lineage>
        <taxon>unclassified sequences</taxon>
        <taxon>metagenomes</taxon>
        <taxon>organismal metagenomes</taxon>
    </lineage>
</organism>
<dbReference type="PRINTS" id="PR00411">
    <property type="entry name" value="PNDRDTASEI"/>
</dbReference>
<reference evidence="7" key="1">
    <citation type="journal article" date="2020" name="Nature">
        <title>Giant virus diversity and host interactions through global metagenomics.</title>
        <authorList>
            <person name="Schulz F."/>
            <person name="Roux S."/>
            <person name="Paez-Espino D."/>
            <person name="Jungbluth S."/>
            <person name="Walsh D.A."/>
            <person name="Denef V.J."/>
            <person name="McMahon K.D."/>
            <person name="Konstantinidis K.T."/>
            <person name="Eloe-Fadrosh E.A."/>
            <person name="Kyrpides N.C."/>
            <person name="Woyke T."/>
        </authorList>
    </citation>
    <scope>NUCLEOTIDE SEQUENCE</scope>
    <source>
        <strain evidence="7">GVMAG-S-1017745-26</strain>
    </source>
</reference>
<dbReference type="GO" id="GO:0050660">
    <property type="term" value="F:flavin adenine dinucleotide binding"/>
    <property type="evidence" value="ECO:0007669"/>
    <property type="project" value="InterPro"/>
</dbReference>
<keyword evidence="4" id="KW-0521">NADP</keyword>
<dbReference type="Gene3D" id="3.50.50.60">
    <property type="entry name" value="FAD/NAD(P)-binding domain"/>
    <property type="match status" value="3"/>
</dbReference>
<proteinExistence type="inferred from homology"/>
<evidence type="ECO:0000256" key="3">
    <source>
        <dbReference type="ARBA" id="ARBA00022827"/>
    </source>
</evidence>
<evidence type="ECO:0000256" key="1">
    <source>
        <dbReference type="ARBA" id="ARBA00009183"/>
    </source>
</evidence>
<dbReference type="PIRSF" id="PIRSF000332">
    <property type="entry name" value="FMO"/>
    <property type="match status" value="1"/>
</dbReference>
<evidence type="ECO:0000256" key="5">
    <source>
        <dbReference type="ARBA" id="ARBA00023002"/>
    </source>
</evidence>
<dbReference type="GO" id="GO:0004499">
    <property type="term" value="F:N,N-dimethylaniline monooxygenase activity"/>
    <property type="evidence" value="ECO:0007669"/>
    <property type="project" value="InterPro"/>
</dbReference>
<evidence type="ECO:0000256" key="6">
    <source>
        <dbReference type="SAM" id="Phobius"/>
    </source>
</evidence>
<keyword evidence="5" id="KW-0560">Oxidoreductase</keyword>
<dbReference type="SUPFAM" id="SSF51735">
    <property type="entry name" value="NAD(P)-binding Rossmann-fold domains"/>
    <property type="match status" value="1"/>
</dbReference>
<protein>
    <recommendedName>
        <fullName evidence="8">Flavin-containing monooxygenase</fullName>
    </recommendedName>
</protein>
<keyword evidence="6" id="KW-0472">Membrane</keyword>
<evidence type="ECO:0000256" key="2">
    <source>
        <dbReference type="ARBA" id="ARBA00022630"/>
    </source>
</evidence>
<comment type="similarity">
    <text evidence="1">Belongs to the FMO family.</text>
</comment>
<dbReference type="InterPro" id="IPR000960">
    <property type="entry name" value="Flavin_mOase"/>
</dbReference>
<dbReference type="GO" id="GO:0050661">
    <property type="term" value="F:NADP binding"/>
    <property type="evidence" value="ECO:0007669"/>
    <property type="project" value="InterPro"/>
</dbReference>
<name>A0A6C0LYK0_9ZZZZ</name>
<dbReference type="EMBL" id="MN740589">
    <property type="protein sequence ID" value="QHU35383.1"/>
    <property type="molecule type" value="Genomic_DNA"/>
</dbReference>
<evidence type="ECO:0008006" key="8">
    <source>
        <dbReference type="Google" id="ProtNLM"/>
    </source>
</evidence>
<dbReference type="AlphaFoldDB" id="A0A6C0LYK0"/>
<keyword evidence="2" id="KW-0285">Flavoprotein</keyword>
<dbReference type="InterPro" id="IPR036291">
    <property type="entry name" value="NAD(P)-bd_dom_sf"/>
</dbReference>
<dbReference type="InterPro" id="IPR036188">
    <property type="entry name" value="FAD/NAD-bd_sf"/>
</dbReference>
<dbReference type="PANTHER" id="PTHR23023">
    <property type="entry name" value="DIMETHYLANILINE MONOOXYGENASE"/>
    <property type="match status" value="1"/>
</dbReference>
<evidence type="ECO:0000256" key="4">
    <source>
        <dbReference type="ARBA" id="ARBA00022857"/>
    </source>
</evidence>
<dbReference type="Pfam" id="PF00743">
    <property type="entry name" value="FMO-like"/>
    <property type="match status" value="1"/>
</dbReference>
<keyword evidence="6" id="KW-1133">Transmembrane helix</keyword>
<dbReference type="SUPFAM" id="SSF51905">
    <property type="entry name" value="FAD/NAD(P)-binding domain"/>
    <property type="match status" value="1"/>
</dbReference>
<dbReference type="InterPro" id="IPR050346">
    <property type="entry name" value="FMO-like"/>
</dbReference>